<dbReference type="Pfam" id="PF13620">
    <property type="entry name" value="CarboxypepD_reg"/>
    <property type="match status" value="1"/>
</dbReference>
<dbReference type="SUPFAM" id="SSF49464">
    <property type="entry name" value="Carboxypeptidase regulatory domain-like"/>
    <property type="match status" value="1"/>
</dbReference>
<evidence type="ECO:0000256" key="1">
    <source>
        <dbReference type="SAM" id="SignalP"/>
    </source>
</evidence>
<dbReference type="RefSeq" id="WP_161819013.1">
    <property type="nucleotide sequence ID" value="NZ_JAACJS010000015.1"/>
</dbReference>
<organism evidence="2 3">
    <name type="scientific">Sediminibacterium roseum</name>
    <dbReference type="NCBI Taxonomy" id="1978412"/>
    <lineage>
        <taxon>Bacteria</taxon>
        <taxon>Pseudomonadati</taxon>
        <taxon>Bacteroidota</taxon>
        <taxon>Chitinophagia</taxon>
        <taxon>Chitinophagales</taxon>
        <taxon>Chitinophagaceae</taxon>
        <taxon>Sediminibacterium</taxon>
    </lineage>
</organism>
<name>A0ABW9ZXC3_9BACT</name>
<dbReference type="PROSITE" id="PS51257">
    <property type="entry name" value="PROKAR_LIPOPROTEIN"/>
    <property type="match status" value="1"/>
</dbReference>
<accession>A0ABW9ZXC3</accession>
<keyword evidence="3" id="KW-1185">Reference proteome</keyword>
<dbReference type="EMBL" id="JAACJS010000015">
    <property type="protein sequence ID" value="NCI50698.1"/>
    <property type="molecule type" value="Genomic_DNA"/>
</dbReference>
<feature type="signal peptide" evidence="1">
    <location>
        <begin position="1"/>
        <end position="22"/>
    </location>
</feature>
<evidence type="ECO:0000313" key="2">
    <source>
        <dbReference type="EMBL" id="NCI50698.1"/>
    </source>
</evidence>
<dbReference type="InterPro" id="IPR008969">
    <property type="entry name" value="CarboxyPept-like_regulatory"/>
</dbReference>
<sequence>MQQPKRTIPLLAGLLIACCAHAQISVSGSVRDSLGKPLQAVSITLKKSNGIILSFAITNANGAYRLQHASASVKDTLAIEANAIGYKKQSVDIATATQVADFRLKESVTKLPNVTVKAAPLRKEGDTLTYDVGSFSNKQDRTIGDVIKKLPGVEVAENGQISYEGKPINRFYIDGDNLLDGRYNIATKGIPNDMVAKVQVLENHQPVNVLKDLVKSDNAAMNLVLKEKARLKIMGTGDAAAGLPDGYNFTVNTMLFQKQVKFMNYIKMNNIGVDLGDETINHFGGAGGPTAPNLVSAGGAGNPDLLKKRYLFNNAGLVNVNDLITLKKDLQLRVNAFYSWDRVYQNSEYRSSYFGLNDTIRYAEKQNARTTSNTFNTQFTLNANRKDYYLNNVTMLENTPTAVLAGIQATSNNNINQQLNGTITNVSNRFNLIKKTTNGKFLEAYSFLNKINNPATLFVTPGLYAAEFNHNVPFTGLEQFAAVPSFFTEEYVSFGKASPKFQQQYRVGFNYLGQDLNSELDAQQVGGSKNIVADSFINRLDYSRLKVYVQTDLTYTTPKMMLRLILPVTYQDTRYSGRVVRNHANDFPITPIVQLKYNTGKESYLNFGYTYGNTFGTISSVYDSYIMRSYRNFYTNGNLLNESRSHNFSGGYVFKNTLKIFFFSVNAGLAFSSANTISDAQISPVLQQSRFIPFNNDSRSYQASAAISKYIFPLMTTITGKVGWQESVSNQLQNGVLLQTTFDNYAYSVNLNTKFATWMNMSYNGTYNTYGSKPAGVNQVKSNSSPKVQRWQHELATNFTITPDFYFRVSGDHYQYHVPGSQDNNFTFVDAAFTYKLNKWKTDLELSLTNLTGKDTYSSASLSANSIVESSYRIRPRMAMVRFYFRF</sequence>
<keyword evidence="1" id="KW-0732">Signal</keyword>
<dbReference type="Gene3D" id="2.60.40.1120">
    <property type="entry name" value="Carboxypeptidase-like, regulatory domain"/>
    <property type="match status" value="1"/>
</dbReference>
<gene>
    <name evidence="2" type="ORF">GWC95_12240</name>
</gene>
<reference evidence="2 3" key="1">
    <citation type="submission" date="2020-01" db="EMBL/GenBank/DDBJ databases">
        <title>Genome analysis.</title>
        <authorList>
            <person name="Wu S."/>
            <person name="Wang G."/>
        </authorList>
    </citation>
    <scope>NUCLEOTIDE SEQUENCE [LARGE SCALE GENOMIC DNA]</scope>
    <source>
        <strain evidence="2 3">SYL130</strain>
    </source>
</reference>
<keyword evidence="2" id="KW-0675">Receptor</keyword>
<dbReference type="Proteomes" id="UP000753802">
    <property type="component" value="Unassembled WGS sequence"/>
</dbReference>
<evidence type="ECO:0000313" key="3">
    <source>
        <dbReference type="Proteomes" id="UP000753802"/>
    </source>
</evidence>
<protein>
    <submittedName>
        <fullName evidence="2">TonB-dependent receptor</fullName>
    </submittedName>
</protein>
<dbReference type="SUPFAM" id="SSF56935">
    <property type="entry name" value="Porins"/>
    <property type="match status" value="1"/>
</dbReference>
<feature type="chain" id="PRO_5047425305" evidence="1">
    <location>
        <begin position="23"/>
        <end position="887"/>
    </location>
</feature>
<comment type="caution">
    <text evidence="2">The sequence shown here is derived from an EMBL/GenBank/DDBJ whole genome shotgun (WGS) entry which is preliminary data.</text>
</comment>
<proteinExistence type="predicted"/>